<gene>
    <name evidence="1" type="ORF">SDC9_95529</name>
</gene>
<proteinExistence type="predicted"/>
<organism evidence="1">
    <name type="scientific">bioreactor metagenome</name>
    <dbReference type="NCBI Taxonomy" id="1076179"/>
    <lineage>
        <taxon>unclassified sequences</taxon>
        <taxon>metagenomes</taxon>
        <taxon>ecological metagenomes</taxon>
    </lineage>
</organism>
<evidence type="ECO:0000313" key="1">
    <source>
        <dbReference type="EMBL" id="MPM48802.1"/>
    </source>
</evidence>
<sequence length="101" mass="10970">MCLFSGISLYRIMLSTKTTPTSATTPIAMAMPDKATILALMPVNFIIIKVANTAMGSKLEIIIDARKLKTSTIMTIITINISCERALSRVPIVSLMIPVRS</sequence>
<name>A0A645A6S7_9ZZZZ</name>
<comment type="caution">
    <text evidence="1">The sequence shown here is derived from an EMBL/GenBank/DDBJ whole genome shotgun (WGS) entry which is preliminary data.</text>
</comment>
<accession>A0A645A6S7</accession>
<reference evidence="1" key="1">
    <citation type="submission" date="2019-08" db="EMBL/GenBank/DDBJ databases">
        <authorList>
            <person name="Kucharzyk K."/>
            <person name="Murdoch R.W."/>
            <person name="Higgins S."/>
            <person name="Loffler F."/>
        </authorList>
    </citation>
    <scope>NUCLEOTIDE SEQUENCE</scope>
</reference>
<dbReference type="AlphaFoldDB" id="A0A645A6S7"/>
<protein>
    <submittedName>
        <fullName evidence="1">Uncharacterized protein</fullName>
    </submittedName>
</protein>
<dbReference type="EMBL" id="VSSQ01012260">
    <property type="protein sequence ID" value="MPM48802.1"/>
    <property type="molecule type" value="Genomic_DNA"/>
</dbReference>